<dbReference type="AlphaFoldDB" id="A0A285TU86"/>
<reference evidence="3" key="1">
    <citation type="submission" date="2017-08" db="EMBL/GenBank/DDBJ databases">
        <authorList>
            <person name="Varghese N."/>
            <person name="Submissions S."/>
        </authorList>
    </citation>
    <scope>NUCLEOTIDE SEQUENCE [LARGE SCALE GENOMIC DNA]</scope>
    <source>
        <strain evidence="3">JC22</strain>
    </source>
</reference>
<feature type="coiled-coil region" evidence="1">
    <location>
        <begin position="353"/>
        <end position="387"/>
    </location>
</feature>
<keyword evidence="1" id="KW-0175">Coiled coil</keyword>
<evidence type="ECO:0000313" key="2">
    <source>
        <dbReference type="EMBL" id="SOC27581.1"/>
    </source>
</evidence>
<name>A0A285TU86_9BACL</name>
<dbReference type="SUPFAM" id="SSF55874">
    <property type="entry name" value="ATPase domain of HSP90 chaperone/DNA topoisomerase II/histidine kinase"/>
    <property type="match status" value="1"/>
</dbReference>
<protein>
    <submittedName>
        <fullName evidence="2">Uncharacterized protein</fullName>
    </submittedName>
</protein>
<dbReference type="EMBL" id="OBMQ01000024">
    <property type="protein sequence ID" value="SOC27581.1"/>
    <property type="molecule type" value="Genomic_DNA"/>
</dbReference>
<evidence type="ECO:0000256" key="1">
    <source>
        <dbReference type="SAM" id="Coils"/>
    </source>
</evidence>
<gene>
    <name evidence="2" type="ORF">SAMN05880501_1244</name>
</gene>
<proteinExistence type="predicted"/>
<accession>A0A285TU86</accession>
<evidence type="ECO:0000313" key="3">
    <source>
        <dbReference type="Proteomes" id="UP000219636"/>
    </source>
</evidence>
<dbReference type="Proteomes" id="UP000219636">
    <property type="component" value="Unassembled WGS sequence"/>
</dbReference>
<sequence>MMNTINDLLARGNIEKIKSNIEIKKANDYLTRSSVSLAEKPEWLDEFIKGNAATLREIICRSAGEKGFLQTQHYNEGYFNEIIQNANDLHVGDQIEIAISKSDDTISVKCVYKDRGFKIQDIYGFCKNGMSGKGEEHTGKFGIGIKALFSFVDTFKITSNMIFEFSNLNDLDNLQQTFWINNEWDGEHTILEFTFNVQKETVFNIKKLARLAQLLEDDYEEKSECLVELFTSSSYSKLLFDVHSLLFTDIQLDSHINKIRFNNKLLLQCEIMTSQDIDKAKVKKKKVSIIYKDMPALYEKVVTLFYKEKMVFGFDETNNENRLYSMFYLKNIKNHDIRNVGLYIHTPYTNPSRSDLGENVEEIEKRINKIREQLADLLLNIAEGQKSSSFYNEIASEFFHKCLGEYQDVSILELEKEQFNQKNIFYKCVEAKESNKELLKLRSTSKLQYYIVQETNNELYKQEYRPFEKEGTKKKLIQCYEQVIEKNEVLTLQELLNSNHVNPYVRRLYDALGNVKESENESNEWVRQMLNYYPNVASLIKYRINPNGDMDAESIANWLDEGVRIYGKEMEDYLQKLLGRYTIHPSFTKHGMIKHNQLQLVDYLFMQQNVTPKNRFGELLIENYDKQFADLKNVLHRNLTTDVIYYSPYGPSLRKWEGRYRCVTHVKNSGFIEPEFLACLIDALNTDSSADNQLWNHFSCIDNHLVLCKSILRNFTVDNKQFTHNEIHSTTVIGMNFLKNLKANELTQLFLYQDVADRINQAVNSKSYSEKLVKVEAHFKKITIKQLEQLLTWLLARTKQCLSIPPITIDTIEADNGKNLCEPAKLNILEPLLGADIFQGELGIIGENGKHLVVYVKKGVIKYMLGANSEFKELASTLSKTEEDTVYIFGSENLDPTKTLDYVLGDIKDASGNAIGNDTKEVIKSIISIKTIGQTISSKQYEELNTVYCENNKPRYRSISLNLANYSDFCNNLQIKKQILLARGSYNHQCPRCSKPIDHPEQVGIFIIPQEKHDYKGLACWGCIDILKAGLTKVVYNEQEQYLDLYCKFHFSEYQSQPKFSRIYVSPINKQLF</sequence>
<organism evidence="2 3">
    <name type="scientific">Ureibacillus xyleni</name>
    <dbReference type="NCBI Taxonomy" id="614648"/>
    <lineage>
        <taxon>Bacteria</taxon>
        <taxon>Bacillati</taxon>
        <taxon>Bacillota</taxon>
        <taxon>Bacilli</taxon>
        <taxon>Bacillales</taxon>
        <taxon>Caryophanaceae</taxon>
        <taxon>Ureibacillus</taxon>
    </lineage>
</organism>
<keyword evidence="3" id="KW-1185">Reference proteome</keyword>
<dbReference type="InterPro" id="IPR036890">
    <property type="entry name" value="HATPase_C_sf"/>
</dbReference>